<gene>
    <name evidence="2" type="ORF">F4561_002221</name>
</gene>
<feature type="region of interest" description="Disordered" evidence="1">
    <location>
        <begin position="122"/>
        <end position="161"/>
    </location>
</feature>
<accession>A0A7W7RG68</accession>
<dbReference type="EMBL" id="JACHJT010000001">
    <property type="protein sequence ID" value="MBB4931401.1"/>
    <property type="molecule type" value="Genomic_DNA"/>
</dbReference>
<proteinExistence type="predicted"/>
<evidence type="ECO:0000313" key="2">
    <source>
        <dbReference type="EMBL" id="MBB4931401.1"/>
    </source>
</evidence>
<name>A0A7W7RG68_9ACTN</name>
<keyword evidence="3" id="KW-1185">Reference proteome</keyword>
<evidence type="ECO:0000313" key="3">
    <source>
        <dbReference type="Proteomes" id="UP000523007"/>
    </source>
</evidence>
<reference evidence="2 3" key="1">
    <citation type="submission" date="2020-08" db="EMBL/GenBank/DDBJ databases">
        <title>Sequencing the genomes of 1000 actinobacteria strains.</title>
        <authorList>
            <person name="Klenk H.-P."/>
        </authorList>
    </citation>
    <scope>NUCLEOTIDE SEQUENCE [LARGE SCALE GENOMIC DNA]</scope>
    <source>
        <strain evidence="2 3">DSM 102030</strain>
    </source>
</reference>
<feature type="region of interest" description="Disordered" evidence="1">
    <location>
        <begin position="241"/>
        <end position="270"/>
    </location>
</feature>
<protein>
    <submittedName>
        <fullName evidence="2">Uncharacterized protein</fullName>
    </submittedName>
</protein>
<dbReference type="Proteomes" id="UP000523007">
    <property type="component" value="Unassembled WGS sequence"/>
</dbReference>
<evidence type="ECO:0000256" key="1">
    <source>
        <dbReference type="SAM" id="MobiDB-lite"/>
    </source>
</evidence>
<dbReference type="AlphaFoldDB" id="A0A7W7RG68"/>
<feature type="region of interest" description="Disordered" evidence="1">
    <location>
        <begin position="1"/>
        <end position="24"/>
    </location>
</feature>
<organism evidence="2 3">
    <name type="scientific">Lipingzhangella halophila</name>
    <dbReference type="NCBI Taxonomy" id="1783352"/>
    <lineage>
        <taxon>Bacteria</taxon>
        <taxon>Bacillati</taxon>
        <taxon>Actinomycetota</taxon>
        <taxon>Actinomycetes</taxon>
        <taxon>Streptosporangiales</taxon>
        <taxon>Nocardiopsidaceae</taxon>
        <taxon>Lipingzhangella</taxon>
    </lineage>
</organism>
<feature type="compositionally biased region" description="Low complexity" evidence="1">
    <location>
        <begin position="244"/>
        <end position="256"/>
    </location>
</feature>
<comment type="caution">
    <text evidence="2">The sequence shown here is derived from an EMBL/GenBank/DDBJ whole genome shotgun (WGS) entry which is preliminary data.</text>
</comment>
<sequence length="330" mass="34837">MAQTATVGPVGPRGEPPGVHAGPYPFSSVAPRAGGVRGSEIAPILGGNGASLARTLSAHRAGGGTRNVGTPWAVPSVRARVATVRRRTVEPVRRPARAGEELESFKDLNHLDVRPVRVRVMSRSSSAGGTGEGEKGTQILRTLGEPGGRGRAGHRGGNESFPRVIRAGEGVRDSVRPVDGNRGRGCRDHIDLGVHMTHTGHGAEPLATDNVQLSEPRSRTFRAHGRPVCEGSRERAQRRRTRLGACASHRGGAAAAQREPGERIVPPPGVTGHQKTSVVFGYVAARPVSGCSATSSPFRGWFAVSAVSPWWCRFGPSGAYQQCMTYPLLC</sequence>
<feature type="compositionally biased region" description="Low complexity" evidence="1">
    <location>
        <begin position="7"/>
        <end position="19"/>
    </location>
</feature>